<gene>
    <name evidence="2" type="ORF">SEVIR_9G270950v2</name>
</gene>
<evidence type="ECO:0000256" key="1">
    <source>
        <dbReference type="SAM" id="MobiDB-lite"/>
    </source>
</evidence>
<dbReference type="Gramene" id="TKV94086">
    <property type="protein sequence ID" value="TKV94086"/>
    <property type="gene ID" value="SEVIR_9G270950v2"/>
</dbReference>
<name>A0A4U6TAJ0_SETVI</name>
<accession>A0A4U6TAJ0</accession>
<evidence type="ECO:0000313" key="3">
    <source>
        <dbReference type="Proteomes" id="UP000298652"/>
    </source>
</evidence>
<reference evidence="2" key="1">
    <citation type="submission" date="2019-03" db="EMBL/GenBank/DDBJ databases">
        <title>WGS assembly of Setaria viridis.</title>
        <authorList>
            <person name="Huang P."/>
            <person name="Jenkins J."/>
            <person name="Grimwood J."/>
            <person name="Barry K."/>
            <person name="Healey A."/>
            <person name="Mamidi S."/>
            <person name="Sreedasyam A."/>
            <person name="Shu S."/>
            <person name="Feldman M."/>
            <person name="Wu J."/>
            <person name="Yu Y."/>
            <person name="Chen C."/>
            <person name="Johnson J."/>
            <person name="Rokhsar D."/>
            <person name="Baxter I."/>
            <person name="Schmutz J."/>
            <person name="Brutnell T."/>
            <person name="Kellogg E."/>
        </authorList>
    </citation>
    <scope>NUCLEOTIDE SEQUENCE [LARGE SCALE GENOMIC DNA]</scope>
</reference>
<feature type="region of interest" description="Disordered" evidence="1">
    <location>
        <begin position="1"/>
        <end position="54"/>
    </location>
</feature>
<dbReference type="EMBL" id="CM016560">
    <property type="protein sequence ID" value="TKV94086.1"/>
    <property type="molecule type" value="Genomic_DNA"/>
</dbReference>
<keyword evidence="3" id="KW-1185">Reference proteome</keyword>
<proteinExistence type="predicted"/>
<feature type="compositionally biased region" description="Basic and acidic residues" evidence="1">
    <location>
        <begin position="27"/>
        <end position="43"/>
    </location>
</feature>
<sequence>MLHGRRTPRPRAASPNLVSHTSLDSAQGEREKEREKGIPGERKPRPRSTVTPAVTVAPRAVVPCCRHCPSRRHGEPLPLILPRPTFAPAVIAPIADLRSASAPHPTVAPHYPCERRGERRGEERGSRGSSGAWEGWI</sequence>
<organism evidence="2 3">
    <name type="scientific">Setaria viridis</name>
    <name type="common">Green bristlegrass</name>
    <name type="synonym">Setaria italica subsp. viridis</name>
    <dbReference type="NCBI Taxonomy" id="4556"/>
    <lineage>
        <taxon>Eukaryota</taxon>
        <taxon>Viridiplantae</taxon>
        <taxon>Streptophyta</taxon>
        <taxon>Embryophyta</taxon>
        <taxon>Tracheophyta</taxon>
        <taxon>Spermatophyta</taxon>
        <taxon>Magnoliopsida</taxon>
        <taxon>Liliopsida</taxon>
        <taxon>Poales</taxon>
        <taxon>Poaceae</taxon>
        <taxon>PACMAD clade</taxon>
        <taxon>Panicoideae</taxon>
        <taxon>Panicodae</taxon>
        <taxon>Paniceae</taxon>
        <taxon>Cenchrinae</taxon>
        <taxon>Setaria</taxon>
    </lineage>
</organism>
<evidence type="ECO:0000313" key="2">
    <source>
        <dbReference type="EMBL" id="TKV94086.1"/>
    </source>
</evidence>
<dbReference type="AlphaFoldDB" id="A0A4U6TAJ0"/>
<feature type="compositionally biased region" description="Polar residues" evidence="1">
    <location>
        <begin position="16"/>
        <end position="25"/>
    </location>
</feature>
<feature type="compositionally biased region" description="Basic and acidic residues" evidence="1">
    <location>
        <begin position="112"/>
        <end position="126"/>
    </location>
</feature>
<dbReference type="Proteomes" id="UP000298652">
    <property type="component" value="Chromosome 9"/>
</dbReference>
<protein>
    <submittedName>
        <fullName evidence="2">Uncharacterized protein</fullName>
    </submittedName>
</protein>
<feature type="region of interest" description="Disordered" evidence="1">
    <location>
        <begin position="101"/>
        <end position="137"/>
    </location>
</feature>